<dbReference type="OrthoDB" id="9792935at2"/>
<dbReference type="SUPFAM" id="SSF51735">
    <property type="entry name" value="NAD(P)-binding Rossmann-fold domains"/>
    <property type="match status" value="1"/>
</dbReference>
<evidence type="ECO:0000259" key="3">
    <source>
        <dbReference type="Pfam" id="PF01408"/>
    </source>
</evidence>
<evidence type="ECO:0000256" key="1">
    <source>
        <dbReference type="ARBA" id="ARBA00010928"/>
    </source>
</evidence>
<dbReference type="Gene3D" id="3.30.360.10">
    <property type="entry name" value="Dihydrodipicolinate Reductase, domain 2"/>
    <property type="match status" value="1"/>
</dbReference>
<comment type="similarity">
    <text evidence="1">Belongs to the Gfo/Idh/MocA family.</text>
</comment>
<dbReference type="Gene3D" id="3.40.50.720">
    <property type="entry name" value="NAD(P)-binding Rossmann-like Domain"/>
    <property type="match status" value="1"/>
</dbReference>
<dbReference type="Pfam" id="PF22725">
    <property type="entry name" value="GFO_IDH_MocA_C3"/>
    <property type="match status" value="1"/>
</dbReference>
<keyword evidence="2 5" id="KW-0560">Oxidoreductase</keyword>
<sequence>MTDPIRWGILGAANFALKHMAPAIHTAKGAKLAALATSSAEKADPFREFCPDLKVYESYDQLLADPDIDAVYIPLPNSLHVEWAKKVLNAGKHVLCEKPIAMKADEINELIALRDATGLLAAEAYMIVHHPQWQRVKELVAEGGIGELRHVNGLFTYDNSADPGNIRNKPGTGGGGIPDIGVYTFGSTRFVTGQEPQSVSAHVTWENGVDVKAEVNAQFNGFSFFSVLSMRMQPWQEMVFHGTKGVIRLSAPFNPLVFGEARIEHRRNDGSTVVETFPSANHYVLQVEAFCNSVRTGAPYAWTLENARGTQKMIDQVFAAAN</sequence>
<gene>
    <name evidence="5" type="primary">gfo_1</name>
    <name evidence="5" type="ORF">COL8621_01049</name>
</gene>
<dbReference type="EC" id="1.1.99.28" evidence="5"/>
<dbReference type="InterPro" id="IPR000683">
    <property type="entry name" value="Gfo/Idh/MocA-like_OxRdtase_N"/>
</dbReference>
<protein>
    <submittedName>
        <fullName evidence="5">Glucose--fructose oxidoreductase</fullName>
        <ecNumber evidence="5">1.1.99.28</ecNumber>
    </submittedName>
</protein>
<dbReference type="Pfam" id="PF01408">
    <property type="entry name" value="GFO_IDH_MocA"/>
    <property type="match status" value="1"/>
</dbReference>
<dbReference type="GO" id="GO:0047061">
    <property type="term" value="F:glucose-fructose oxidoreductase activity"/>
    <property type="evidence" value="ECO:0007669"/>
    <property type="project" value="UniProtKB-EC"/>
</dbReference>
<dbReference type="EMBL" id="FXYE01000001">
    <property type="protein sequence ID" value="SMX33558.1"/>
    <property type="molecule type" value="Genomic_DNA"/>
</dbReference>
<evidence type="ECO:0000313" key="6">
    <source>
        <dbReference type="Proteomes" id="UP000202922"/>
    </source>
</evidence>
<dbReference type="InterPro" id="IPR055170">
    <property type="entry name" value="GFO_IDH_MocA-like_dom"/>
</dbReference>
<dbReference type="RefSeq" id="WP_093966214.1">
    <property type="nucleotide sequence ID" value="NZ_FXYE01000001.1"/>
</dbReference>
<dbReference type="SUPFAM" id="SSF55347">
    <property type="entry name" value="Glyceraldehyde-3-phosphate dehydrogenase-like, C-terminal domain"/>
    <property type="match status" value="1"/>
</dbReference>
<dbReference type="InterPro" id="IPR050984">
    <property type="entry name" value="Gfo/Idh/MocA_domain"/>
</dbReference>
<evidence type="ECO:0000259" key="4">
    <source>
        <dbReference type="Pfam" id="PF22725"/>
    </source>
</evidence>
<dbReference type="AlphaFoldDB" id="A0A238JS99"/>
<proteinExistence type="inferred from homology"/>
<organism evidence="5 6">
    <name type="scientific">Actibacterium lipolyticum</name>
    <dbReference type="NCBI Taxonomy" id="1524263"/>
    <lineage>
        <taxon>Bacteria</taxon>
        <taxon>Pseudomonadati</taxon>
        <taxon>Pseudomonadota</taxon>
        <taxon>Alphaproteobacteria</taxon>
        <taxon>Rhodobacterales</taxon>
        <taxon>Roseobacteraceae</taxon>
        <taxon>Actibacterium</taxon>
    </lineage>
</organism>
<name>A0A238JS99_9RHOB</name>
<dbReference type="Proteomes" id="UP000202922">
    <property type="component" value="Unassembled WGS sequence"/>
</dbReference>
<dbReference type="PANTHER" id="PTHR22604:SF105">
    <property type="entry name" value="TRANS-1,2-DIHYDROBENZENE-1,2-DIOL DEHYDROGENASE"/>
    <property type="match status" value="1"/>
</dbReference>
<keyword evidence="6" id="KW-1185">Reference proteome</keyword>
<feature type="domain" description="Gfo/Idh/MocA-like oxidoreductase N-terminal" evidence="3">
    <location>
        <begin position="5"/>
        <end position="120"/>
    </location>
</feature>
<evidence type="ECO:0000313" key="5">
    <source>
        <dbReference type="EMBL" id="SMX33558.1"/>
    </source>
</evidence>
<feature type="domain" description="GFO/IDH/MocA-like oxidoreductase" evidence="4">
    <location>
        <begin position="133"/>
        <end position="248"/>
    </location>
</feature>
<dbReference type="GO" id="GO:0000166">
    <property type="term" value="F:nucleotide binding"/>
    <property type="evidence" value="ECO:0007669"/>
    <property type="project" value="InterPro"/>
</dbReference>
<dbReference type="PANTHER" id="PTHR22604">
    <property type="entry name" value="OXIDOREDUCTASES"/>
    <property type="match status" value="1"/>
</dbReference>
<accession>A0A238JS99</accession>
<reference evidence="6" key="1">
    <citation type="submission" date="2017-05" db="EMBL/GenBank/DDBJ databases">
        <authorList>
            <person name="Rodrigo-Torres L."/>
            <person name="Arahal R. D."/>
            <person name="Lucena T."/>
        </authorList>
    </citation>
    <scope>NUCLEOTIDE SEQUENCE [LARGE SCALE GENOMIC DNA]</scope>
    <source>
        <strain evidence="6">CECT 8621</strain>
    </source>
</reference>
<dbReference type="InterPro" id="IPR036291">
    <property type="entry name" value="NAD(P)-bd_dom_sf"/>
</dbReference>
<evidence type="ECO:0000256" key="2">
    <source>
        <dbReference type="ARBA" id="ARBA00023002"/>
    </source>
</evidence>